<feature type="region of interest" description="Disordered" evidence="1">
    <location>
        <begin position="376"/>
        <end position="422"/>
    </location>
</feature>
<feature type="compositionally biased region" description="Polar residues" evidence="1">
    <location>
        <begin position="389"/>
        <end position="405"/>
    </location>
</feature>
<evidence type="ECO:0000313" key="2">
    <source>
        <dbReference type="EMBL" id="EON97057.1"/>
    </source>
</evidence>
<dbReference type="GeneID" id="19328214"/>
<sequence length="516" mass="55603">MAGMSRNNSTSSIQGFSVFQNSLGAPLQFLPALGTKQLDDMIDAYVAGSASIQEKRAQVSMDFFEYAQQTGETFKYYPVFSAAFGSTTDSPASSAMQDSGYGSAFNVSPVMSDLAWSQSTAFTSPEQSFNSFTPSQQKQTASRKASNSTAKAQTTDFSHLPGMKIMTKDGQDVTNSASRGCKTKEQRDHAHLMRILKACDACKKKKIRCDPSHRKAARTASQASVQTEAKPAKKVKKSASQSPPAVSPEVALAGASFQMAPAPAAPVEDFSGFAQEPWDQFLQYDEEATAAIPDDYDFFFDPAGYFSPSSGSSTSSIQPFTPAVTAPSAGLFNDNYVLPVADSQEPILPYLNPGGHGSNYVDFNLYSPASSFIDEEPQPLQKKSDGTLVDQQSRSQGVLKSQTRGQDVAATSSSTQASGTSTSQARFTGEFYDQNWYNLVAPPAPYPMSITMSSIAREMRYSVPSLLKDYLLALPSLLTLAVMSLMNMLRITAYAVVAVLLFSAVSSHACHPYPQE</sequence>
<dbReference type="AlphaFoldDB" id="R8BCP2"/>
<dbReference type="OrthoDB" id="4850804at2759"/>
<protein>
    <submittedName>
        <fullName evidence="2">Uncharacterized protein</fullName>
    </submittedName>
</protein>
<organism evidence="2 3">
    <name type="scientific">Phaeoacremonium minimum (strain UCR-PA7)</name>
    <name type="common">Esca disease fungus</name>
    <name type="synonym">Togninia minima</name>
    <dbReference type="NCBI Taxonomy" id="1286976"/>
    <lineage>
        <taxon>Eukaryota</taxon>
        <taxon>Fungi</taxon>
        <taxon>Dikarya</taxon>
        <taxon>Ascomycota</taxon>
        <taxon>Pezizomycotina</taxon>
        <taxon>Sordariomycetes</taxon>
        <taxon>Sordariomycetidae</taxon>
        <taxon>Togniniales</taxon>
        <taxon>Togniniaceae</taxon>
        <taxon>Phaeoacremonium</taxon>
    </lineage>
</organism>
<dbReference type="HOGENOM" id="CLU_528052_0_0_1"/>
<name>R8BCP2_PHAM7</name>
<dbReference type="RefSeq" id="XP_007918175.1">
    <property type="nucleotide sequence ID" value="XM_007919984.1"/>
</dbReference>
<proteinExistence type="predicted"/>
<feature type="region of interest" description="Disordered" evidence="1">
    <location>
        <begin position="124"/>
        <end position="186"/>
    </location>
</feature>
<gene>
    <name evidence="2" type="ORF">UCRPA7_7453</name>
</gene>
<dbReference type="eggNOG" id="ENOG502RS5Y">
    <property type="taxonomic scope" value="Eukaryota"/>
</dbReference>
<reference evidence="3" key="1">
    <citation type="journal article" date="2013" name="Genome Announc.">
        <title>Draft genome sequence of the ascomycete Phaeoacremonium aleophilum strain UCR-PA7, a causal agent of the esca disease complex in grapevines.</title>
        <authorList>
            <person name="Blanco-Ulate B."/>
            <person name="Rolshausen P."/>
            <person name="Cantu D."/>
        </authorList>
    </citation>
    <scope>NUCLEOTIDE SEQUENCE [LARGE SCALE GENOMIC DNA]</scope>
    <source>
        <strain evidence="3">UCR-PA7</strain>
    </source>
</reference>
<dbReference type="Proteomes" id="UP000014074">
    <property type="component" value="Unassembled WGS sequence"/>
</dbReference>
<feature type="region of interest" description="Disordered" evidence="1">
    <location>
        <begin position="213"/>
        <end position="247"/>
    </location>
</feature>
<dbReference type="EMBL" id="KB933295">
    <property type="protein sequence ID" value="EON97057.1"/>
    <property type="molecule type" value="Genomic_DNA"/>
</dbReference>
<feature type="compositionally biased region" description="Polar residues" evidence="1">
    <location>
        <begin position="124"/>
        <end position="157"/>
    </location>
</feature>
<evidence type="ECO:0000313" key="3">
    <source>
        <dbReference type="Proteomes" id="UP000014074"/>
    </source>
</evidence>
<dbReference type="KEGG" id="tmn:UCRPA7_7453"/>
<evidence type="ECO:0000256" key="1">
    <source>
        <dbReference type="SAM" id="MobiDB-lite"/>
    </source>
</evidence>
<keyword evidence="3" id="KW-1185">Reference proteome</keyword>
<feature type="compositionally biased region" description="Low complexity" evidence="1">
    <location>
        <begin position="409"/>
        <end position="422"/>
    </location>
</feature>
<accession>R8BCP2</accession>